<dbReference type="InterPro" id="IPR010737">
    <property type="entry name" value="4-carb_acid_sugar_kinase_N"/>
</dbReference>
<evidence type="ECO:0000256" key="4">
    <source>
        <dbReference type="ARBA" id="ARBA00022777"/>
    </source>
</evidence>
<evidence type="ECO:0000256" key="1">
    <source>
        <dbReference type="ARBA" id="ARBA00005715"/>
    </source>
</evidence>
<feature type="domain" description="Four-carbon acid sugar kinase N-terminal" evidence="7">
    <location>
        <begin position="5"/>
        <end position="154"/>
    </location>
</feature>
<evidence type="ECO:0000313" key="9">
    <source>
        <dbReference type="EMBL" id="RSN70062.1"/>
    </source>
</evidence>
<comment type="caution">
    <text evidence="9">The sequence shown here is derived from an EMBL/GenBank/DDBJ whole genome shotgun (WGS) entry which is preliminary data.</text>
</comment>
<reference evidence="9 10" key="1">
    <citation type="submission" date="2018-10" db="EMBL/GenBank/DDBJ databases">
        <title>Co-occurring genomic capacity for anaerobic methane metabolism and dissimilatory sulfite reduction discovered in the Korarchaeota.</title>
        <authorList>
            <person name="Mckay L.J."/>
            <person name="Dlakic M."/>
            <person name="Fields M.W."/>
            <person name="Delmont T.O."/>
            <person name="Eren A.M."/>
            <person name="Jay Z.J."/>
            <person name="Klingelsmith K.B."/>
            <person name="Rusch D.B."/>
            <person name="Inskeep W.P."/>
        </authorList>
    </citation>
    <scope>NUCLEOTIDE SEQUENCE [LARGE SCALE GENOMIC DNA]</scope>
    <source>
        <strain evidence="9 10">WS</strain>
    </source>
</reference>
<accession>A0A429G8I2</accession>
<comment type="similarity">
    <text evidence="1">Belongs to the four-carbon acid sugar kinase family.</text>
</comment>
<dbReference type="GO" id="GO:0005524">
    <property type="term" value="F:ATP binding"/>
    <property type="evidence" value="ECO:0007669"/>
    <property type="project" value="UniProtKB-KW"/>
</dbReference>
<evidence type="ECO:0000259" key="7">
    <source>
        <dbReference type="Pfam" id="PF07005"/>
    </source>
</evidence>
<dbReference type="Pfam" id="PF17042">
    <property type="entry name" value="NBD_C"/>
    <property type="match status" value="1"/>
</dbReference>
<keyword evidence="6" id="KW-0119">Carbohydrate metabolism</keyword>
<dbReference type="InterPro" id="IPR037051">
    <property type="entry name" value="4-carb_acid_sugar_kinase_N_sf"/>
</dbReference>
<evidence type="ECO:0000259" key="8">
    <source>
        <dbReference type="Pfam" id="PF17042"/>
    </source>
</evidence>
<protein>
    <submittedName>
        <fullName evidence="9">Four-carbon acid sugar kinase family protein</fullName>
    </submittedName>
</protein>
<evidence type="ECO:0000256" key="3">
    <source>
        <dbReference type="ARBA" id="ARBA00022741"/>
    </source>
</evidence>
<dbReference type="Gene3D" id="3.40.50.10840">
    <property type="entry name" value="Putative sugar-binding, N-terminal domain"/>
    <property type="match status" value="1"/>
</dbReference>
<evidence type="ECO:0000256" key="5">
    <source>
        <dbReference type="ARBA" id="ARBA00022840"/>
    </source>
</evidence>
<name>A0A429G8I2_9CREN</name>
<gene>
    <name evidence="9" type="ORF">D9Q81_01755</name>
</gene>
<keyword evidence="4 9" id="KW-0418">Kinase</keyword>
<evidence type="ECO:0000256" key="2">
    <source>
        <dbReference type="ARBA" id="ARBA00022679"/>
    </source>
</evidence>
<dbReference type="AlphaFoldDB" id="A0A429G8I2"/>
<dbReference type="SUPFAM" id="SSF142764">
    <property type="entry name" value="YgbK-like"/>
    <property type="match status" value="1"/>
</dbReference>
<dbReference type="InterPro" id="IPR031475">
    <property type="entry name" value="NBD_C"/>
</dbReference>
<dbReference type="Gene3D" id="3.40.980.20">
    <property type="entry name" value="Four-carbon acid sugar kinase, nucleotide binding domain"/>
    <property type="match status" value="1"/>
</dbReference>
<dbReference type="Proteomes" id="UP000278149">
    <property type="component" value="Unassembled WGS sequence"/>
</dbReference>
<feature type="domain" description="Four-carbon acid sugar kinase nucleotide binding" evidence="8">
    <location>
        <begin position="269"/>
        <end position="342"/>
    </location>
</feature>
<keyword evidence="5" id="KW-0067">ATP-binding</keyword>
<keyword evidence="3" id="KW-0547">Nucleotide-binding</keyword>
<organism evidence="9 10">
    <name type="scientific">Candidatus Korarchaeum cryptofilum</name>
    <dbReference type="NCBI Taxonomy" id="498846"/>
    <lineage>
        <taxon>Archaea</taxon>
        <taxon>Thermoproteota</taxon>
        <taxon>Candidatus Korarchaeia</taxon>
        <taxon>Candidatus Korarchaeales</taxon>
        <taxon>Candidatus Korarchaeaceae</taxon>
        <taxon>Candidatus Korarchaeum</taxon>
    </lineage>
</organism>
<evidence type="ECO:0000256" key="6">
    <source>
        <dbReference type="ARBA" id="ARBA00023277"/>
    </source>
</evidence>
<keyword evidence="2" id="KW-0808">Transferase</keyword>
<dbReference type="InterPro" id="IPR042213">
    <property type="entry name" value="NBD_C_sf"/>
</dbReference>
<dbReference type="Pfam" id="PF07005">
    <property type="entry name" value="SBD_N"/>
    <property type="match status" value="1"/>
</dbReference>
<sequence>MMKVLIIADDLTGALDTTSKFGKGSVVSLRGEVSSDFVGISTDTRLLRPDEARLRVRDSLKRFSGWHYLYKKIDSTMRGNVGAEFDEICESSGVRIPFTPAYPEQGRIVREGLLYVRGRLLEETDYVRELPKCSSDILEIVKATSRLRVGYWYGEQDIMTFRDVRDRSELSRAFRLIEESGFKVMGGSAGLAMELSNFLGCEKADYVELYNPLLFISGSTNEVTLKQLERLSERMEVLSDGSLDLARKNLMEGSSVAISFDLGSSLSRIGKIAELLLDLRPGSLVIIGGETLRRLLDLLGASAIRIGSYPEEGLAAGWIVGGPMDGTPLISKAGGFGDPETLLRILSRVRR</sequence>
<dbReference type="EMBL" id="RCOR01000014">
    <property type="protein sequence ID" value="RSN70062.1"/>
    <property type="molecule type" value="Genomic_DNA"/>
</dbReference>
<dbReference type="GO" id="GO:0016301">
    <property type="term" value="F:kinase activity"/>
    <property type="evidence" value="ECO:0007669"/>
    <property type="project" value="UniProtKB-KW"/>
</dbReference>
<evidence type="ECO:0000313" key="10">
    <source>
        <dbReference type="Proteomes" id="UP000278149"/>
    </source>
</evidence>
<proteinExistence type="inferred from homology"/>